<sequence>MSIRVHSWLKISVVFSVILLFIGCAKRETPVEAGNATQTMHVASVGEPSELDPHIINAPPDFKIVPMLFEGLVNADPATLEPRPGVATSWDVSADGLTYTFQLRSDARWSNGAPVTADDFLFSWQRALTPSLGSQYTFLFSTVVGADDYAAGRLTDFSAVGFAVVDAHTISVTLTQPTPYFLAILANNPVWSPVHRGTIESVGAMADRSSGWTKPETFVGNGPFVLSEWRPNVSITLQKSSTYWDAANVGLNELIFHTFDGSDTEERAFRAGQLHKTERVPVAKLPTYRDQTDSPLREIPSLIARFININTAHPPFDDVRVRRAFALAIDRDVLADKVFFGNASPARRIVPTGLAGYPTDGDFTDDADVARQLLAAAGYSQGAGFPAVALSIESGGRNNMPEALQARWREVLGVNVEILLSETRVHWSKMQRHDYTLAIGGWIADYPDATAFLDLWKTESGWNFTQWTDSTYDQALSAAAKTPDGSTRATALRHAEAVLMADMPIIPVVFEKRAILVAPSVHDLSDNAMDRPDYRTVRLVQP</sequence>
<protein>
    <submittedName>
        <fullName evidence="6">Peptide ABC transporter substrate-binding protein</fullName>
    </submittedName>
</protein>
<evidence type="ECO:0000313" key="6">
    <source>
        <dbReference type="EMBL" id="WED67479.1"/>
    </source>
</evidence>
<dbReference type="PROSITE" id="PS51257">
    <property type="entry name" value="PROKAR_LIPOPROTEIN"/>
    <property type="match status" value="1"/>
</dbReference>
<dbReference type="PIRSF" id="PIRSF002741">
    <property type="entry name" value="MppA"/>
    <property type="match status" value="1"/>
</dbReference>
<keyword evidence="4" id="KW-0732">Signal</keyword>
<reference evidence="6" key="1">
    <citation type="submission" date="2023-03" db="EMBL/GenBank/DDBJ databases">
        <title>Lomoglobus Profundus gen. nov., sp. nov., a novel member of the phylum Verrucomicrobia, isolated from deep-marine sediment of South China Sea.</title>
        <authorList>
            <person name="Ahmad T."/>
            <person name="Ishaq S.E."/>
            <person name="Wang F."/>
        </authorList>
    </citation>
    <scope>NUCLEOTIDE SEQUENCE</scope>
    <source>
        <strain evidence="6">LMO-M01</strain>
    </source>
</reference>
<dbReference type="GO" id="GO:0015833">
    <property type="term" value="P:peptide transport"/>
    <property type="evidence" value="ECO:0007669"/>
    <property type="project" value="TreeGrafter"/>
</dbReference>
<dbReference type="CDD" id="cd08504">
    <property type="entry name" value="PBP2_OppA"/>
    <property type="match status" value="1"/>
</dbReference>
<evidence type="ECO:0000256" key="2">
    <source>
        <dbReference type="ARBA" id="ARBA00005695"/>
    </source>
</evidence>
<comment type="subcellular location">
    <subcellularLocation>
        <location evidence="1">Cell envelope</location>
    </subcellularLocation>
</comment>
<evidence type="ECO:0000256" key="3">
    <source>
        <dbReference type="ARBA" id="ARBA00022448"/>
    </source>
</evidence>
<comment type="similarity">
    <text evidence="2">Belongs to the bacterial solute-binding protein 5 family.</text>
</comment>
<gene>
    <name evidence="6" type="ORF">PXH66_11520</name>
</gene>
<dbReference type="Gene3D" id="3.40.190.10">
    <property type="entry name" value="Periplasmic binding protein-like II"/>
    <property type="match status" value="1"/>
</dbReference>
<evidence type="ECO:0000313" key="7">
    <source>
        <dbReference type="Proteomes" id="UP001218638"/>
    </source>
</evidence>
<dbReference type="FunFam" id="3.90.76.10:FF:000001">
    <property type="entry name" value="Oligopeptide ABC transporter substrate-binding protein"/>
    <property type="match status" value="1"/>
</dbReference>
<evidence type="ECO:0000259" key="5">
    <source>
        <dbReference type="Pfam" id="PF00496"/>
    </source>
</evidence>
<dbReference type="AlphaFoldDB" id="A0AAF0CSV1"/>
<keyword evidence="3" id="KW-0813">Transport</keyword>
<dbReference type="GO" id="GO:0043190">
    <property type="term" value="C:ATP-binding cassette (ABC) transporter complex"/>
    <property type="evidence" value="ECO:0007669"/>
    <property type="project" value="InterPro"/>
</dbReference>
<dbReference type="Pfam" id="PF00496">
    <property type="entry name" value="SBP_bac_5"/>
    <property type="match status" value="1"/>
</dbReference>
<dbReference type="RefSeq" id="WP_330931634.1">
    <property type="nucleotide sequence ID" value="NZ_CP119075.1"/>
</dbReference>
<dbReference type="SUPFAM" id="SSF53850">
    <property type="entry name" value="Periplasmic binding protein-like II"/>
    <property type="match status" value="1"/>
</dbReference>
<evidence type="ECO:0000256" key="1">
    <source>
        <dbReference type="ARBA" id="ARBA00004196"/>
    </source>
</evidence>
<dbReference type="Gene3D" id="3.90.76.10">
    <property type="entry name" value="Dipeptide-binding Protein, Domain 1"/>
    <property type="match status" value="1"/>
</dbReference>
<proteinExistence type="inferred from homology"/>
<dbReference type="InterPro" id="IPR039424">
    <property type="entry name" value="SBP_5"/>
</dbReference>
<name>A0AAF0CSV1_9BACT</name>
<dbReference type="GO" id="GO:0030288">
    <property type="term" value="C:outer membrane-bounded periplasmic space"/>
    <property type="evidence" value="ECO:0007669"/>
    <property type="project" value="UniProtKB-ARBA"/>
</dbReference>
<dbReference type="Proteomes" id="UP001218638">
    <property type="component" value="Chromosome"/>
</dbReference>
<feature type="domain" description="Solute-binding protein family 5" evidence="5">
    <location>
        <begin position="81"/>
        <end position="463"/>
    </location>
</feature>
<dbReference type="Gene3D" id="3.10.105.10">
    <property type="entry name" value="Dipeptide-binding Protein, Domain 3"/>
    <property type="match status" value="1"/>
</dbReference>
<organism evidence="6 7">
    <name type="scientific">Synoicihabitans lomoniglobus</name>
    <dbReference type="NCBI Taxonomy" id="2909285"/>
    <lineage>
        <taxon>Bacteria</taxon>
        <taxon>Pseudomonadati</taxon>
        <taxon>Verrucomicrobiota</taxon>
        <taxon>Opitutia</taxon>
        <taxon>Opitutales</taxon>
        <taxon>Opitutaceae</taxon>
        <taxon>Synoicihabitans</taxon>
    </lineage>
</organism>
<dbReference type="PANTHER" id="PTHR30290">
    <property type="entry name" value="PERIPLASMIC BINDING COMPONENT OF ABC TRANSPORTER"/>
    <property type="match status" value="1"/>
</dbReference>
<evidence type="ECO:0000256" key="4">
    <source>
        <dbReference type="ARBA" id="ARBA00022729"/>
    </source>
</evidence>
<dbReference type="PANTHER" id="PTHR30290:SF10">
    <property type="entry name" value="PERIPLASMIC OLIGOPEPTIDE-BINDING PROTEIN-RELATED"/>
    <property type="match status" value="1"/>
</dbReference>
<dbReference type="InterPro" id="IPR030678">
    <property type="entry name" value="Peptide/Ni-bd"/>
</dbReference>
<dbReference type="EMBL" id="CP119075">
    <property type="protein sequence ID" value="WED67479.1"/>
    <property type="molecule type" value="Genomic_DNA"/>
</dbReference>
<dbReference type="KEGG" id="slom:PXH66_11520"/>
<dbReference type="GO" id="GO:1904680">
    <property type="term" value="F:peptide transmembrane transporter activity"/>
    <property type="evidence" value="ECO:0007669"/>
    <property type="project" value="TreeGrafter"/>
</dbReference>
<accession>A0AAF0CSV1</accession>
<keyword evidence="7" id="KW-1185">Reference proteome</keyword>
<dbReference type="InterPro" id="IPR000914">
    <property type="entry name" value="SBP_5_dom"/>
</dbReference>